<evidence type="ECO:0000256" key="1">
    <source>
        <dbReference type="ARBA" id="ARBA00005194"/>
    </source>
</evidence>
<evidence type="ECO:0000256" key="9">
    <source>
        <dbReference type="PIRNR" id="PIRNR000094"/>
    </source>
</evidence>
<dbReference type="GO" id="GO:0004318">
    <property type="term" value="F:enoyl-[acyl-carrier-protein] reductase (NADH) activity"/>
    <property type="evidence" value="ECO:0007669"/>
    <property type="project" value="UniProtKB-EC"/>
</dbReference>
<dbReference type="OrthoDB" id="9803628at2"/>
<dbReference type="EMBL" id="REFO01000010">
    <property type="protein sequence ID" value="RMA97907.1"/>
    <property type="molecule type" value="Genomic_DNA"/>
</dbReference>
<dbReference type="CDD" id="cd05372">
    <property type="entry name" value="ENR_SDR"/>
    <property type="match status" value="1"/>
</dbReference>
<feature type="binding site" evidence="12">
    <location>
        <begin position="192"/>
        <end position="196"/>
    </location>
    <ligand>
        <name>NAD(+)</name>
        <dbReference type="ChEBI" id="CHEBI:57540"/>
    </ligand>
</feature>
<gene>
    <name evidence="13" type="ORF">CLV39_0543</name>
</gene>
<keyword evidence="7" id="KW-0443">Lipid metabolism</keyword>
<comment type="pathway">
    <text evidence="1">Lipid metabolism; fatty acid biosynthesis.</text>
</comment>
<dbReference type="InterPro" id="IPR014358">
    <property type="entry name" value="Enoyl-ACP_Rdtase_NADH"/>
</dbReference>
<dbReference type="PIRSF" id="PIRSF000094">
    <property type="entry name" value="Enoyl-ACP_rdct"/>
    <property type="match status" value="1"/>
</dbReference>
<keyword evidence="6 9" id="KW-0520">NAD</keyword>
<evidence type="ECO:0000256" key="5">
    <source>
        <dbReference type="ARBA" id="ARBA00023002"/>
    </source>
</evidence>
<dbReference type="PANTHER" id="PTHR43159:SF2">
    <property type="entry name" value="ENOYL-[ACYL-CARRIER-PROTEIN] REDUCTASE [NADH], CHLOROPLASTIC"/>
    <property type="match status" value="1"/>
</dbReference>
<feature type="binding site" evidence="12">
    <location>
        <begin position="64"/>
        <end position="65"/>
    </location>
    <ligand>
        <name>NAD(+)</name>
        <dbReference type="ChEBI" id="CHEBI:57540"/>
    </ligand>
</feature>
<dbReference type="PANTHER" id="PTHR43159">
    <property type="entry name" value="ENOYL-[ACYL-CARRIER-PROTEIN] REDUCTASE"/>
    <property type="match status" value="1"/>
</dbReference>
<feature type="active site" description="Proton acceptor" evidence="10">
    <location>
        <position position="145"/>
    </location>
</feature>
<sequence length="256" mass="28345">MGLLEGKKALVLGIANKRSIAYGIAKVFKQEGAEIGINYLNEKFEKKLKPISEELGATIFHKLDVSSDEEIEEFFNVVKEKWEVVDIIIHSIAYANKEYLKDYYYRVDRQSFLQAMDISVYSFTALARQFLPILNEGGSLLTLSYYGAEKVIYNYNVMGVAKAALEASVRYLARDLGEIKKVRVNAISAGPIKTVAASGIDQFSAIQKMSEERAPLKKSVSIEEVGNAALFLCSDFASGITGEILHVDAGYNVIGM</sequence>
<evidence type="ECO:0000256" key="11">
    <source>
        <dbReference type="PIRSR" id="PIRSR000094-2"/>
    </source>
</evidence>
<keyword evidence="3 9" id="KW-0444">Lipid biosynthesis</keyword>
<evidence type="ECO:0000256" key="6">
    <source>
        <dbReference type="ARBA" id="ARBA00023027"/>
    </source>
</evidence>
<dbReference type="Gene3D" id="1.10.8.400">
    <property type="entry name" value="Enoyl acyl carrier protein reductase"/>
    <property type="match status" value="1"/>
</dbReference>
<proteinExistence type="inferred from homology"/>
<organism evidence="13 14">
    <name type="scientific">Hydrogenothermus marinus</name>
    <dbReference type="NCBI Taxonomy" id="133270"/>
    <lineage>
        <taxon>Bacteria</taxon>
        <taxon>Pseudomonadati</taxon>
        <taxon>Aquificota</taxon>
        <taxon>Aquificia</taxon>
        <taxon>Aquificales</taxon>
        <taxon>Hydrogenothermaceae</taxon>
        <taxon>Hydrogenothermus</taxon>
    </lineage>
</organism>
<evidence type="ECO:0000256" key="7">
    <source>
        <dbReference type="ARBA" id="ARBA00023098"/>
    </source>
</evidence>
<evidence type="ECO:0000313" key="13">
    <source>
        <dbReference type="EMBL" id="RMA97907.1"/>
    </source>
</evidence>
<evidence type="ECO:0000256" key="2">
    <source>
        <dbReference type="ARBA" id="ARBA00009233"/>
    </source>
</evidence>
<dbReference type="InterPro" id="IPR036291">
    <property type="entry name" value="NAD(P)-bd_dom_sf"/>
</dbReference>
<evidence type="ECO:0000256" key="4">
    <source>
        <dbReference type="ARBA" id="ARBA00022832"/>
    </source>
</evidence>
<dbReference type="FunFam" id="1.10.8.400:FF:000001">
    <property type="entry name" value="Enoyl-[acyl-carrier-protein] reductase [NADH]"/>
    <property type="match status" value="1"/>
</dbReference>
<feature type="binding site" evidence="11">
    <location>
        <position position="95"/>
    </location>
    <ligand>
        <name>substrate</name>
    </ligand>
</feature>
<dbReference type="FunFam" id="3.40.50.720:FF:000054">
    <property type="entry name" value="Enoyl-[acyl-carrier-protein] reductase [NADH]"/>
    <property type="match status" value="1"/>
</dbReference>
<dbReference type="AlphaFoldDB" id="A0A3M0BL69"/>
<keyword evidence="8 9" id="KW-0275">Fatty acid biosynthesis</keyword>
<accession>A0A3M0BL69</accession>
<dbReference type="GO" id="GO:0006633">
    <property type="term" value="P:fatty acid biosynthetic process"/>
    <property type="evidence" value="ECO:0007669"/>
    <property type="project" value="UniProtKB-KW"/>
</dbReference>
<dbReference type="Gene3D" id="3.40.50.720">
    <property type="entry name" value="NAD(P)-binding Rossmann-like Domain"/>
    <property type="match status" value="1"/>
</dbReference>
<keyword evidence="5 9" id="KW-0560">Oxidoreductase</keyword>
<dbReference type="Proteomes" id="UP000280842">
    <property type="component" value="Unassembled WGS sequence"/>
</dbReference>
<feature type="binding site" evidence="12">
    <location>
        <position position="92"/>
    </location>
    <ligand>
        <name>NAD(+)</name>
        <dbReference type="ChEBI" id="CHEBI:57540"/>
    </ligand>
</feature>
<comment type="catalytic activity">
    <reaction evidence="9">
        <text>a 2,3-saturated acyl-[ACP] + NAD(+) = a (2E)-enoyl-[ACP] + NADH + H(+)</text>
        <dbReference type="Rhea" id="RHEA:10240"/>
        <dbReference type="Rhea" id="RHEA-COMP:9925"/>
        <dbReference type="Rhea" id="RHEA-COMP:9926"/>
        <dbReference type="ChEBI" id="CHEBI:15378"/>
        <dbReference type="ChEBI" id="CHEBI:57540"/>
        <dbReference type="ChEBI" id="CHEBI:57945"/>
        <dbReference type="ChEBI" id="CHEBI:78784"/>
        <dbReference type="ChEBI" id="CHEBI:78785"/>
        <dbReference type="EC" id="1.3.1.9"/>
    </reaction>
</comment>
<feature type="binding site" evidence="12">
    <location>
        <position position="162"/>
    </location>
    <ligand>
        <name>NAD(+)</name>
        <dbReference type="ChEBI" id="CHEBI:57540"/>
    </ligand>
</feature>
<evidence type="ECO:0000256" key="3">
    <source>
        <dbReference type="ARBA" id="ARBA00022516"/>
    </source>
</evidence>
<evidence type="ECO:0000256" key="8">
    <source>
        <dbReference type="ARBA" id="ARBA00023160"/>
    </source>
</evidence>
<dbReference type="RefSeq" id="WP_121922669.1">
    <property type="nucleotide sequence ID" value="NZ_REFO01000010.1"/>
</dbReference>
<keyword evidence="14" id="KW-1185">Reference proteome</keyword>
<comment type="similarity">
    <text evidence="2 9">Belongs to the short-chain dehydrogenases/reductases (SDR) family. FabI subfamily.</text>
</comment>
<evidence type="ECO:0000256" key="10">
    <source>
        <dbReference type="PIRSR" id="PIRSR000094-1"/>
    </source>
</evidence>
<name>A0A3M0BL69_9AQUI</name>
<feature type="binding site" evidence="12">
    <location>
        <position position="13"/>
    </location>
    <ligand>
        <name>NAD(+)</name>
        <dbReference type="ChEBI" id="CHEBI:57540"/>
    </ligand>
</feature>
<comment type="caution">
    <text evidence="13">The sequence shown here is derived from an EMBL/GenBank/DDBJ whole genome shotgun (WGS) entry which is preliminary data.</text>
</comment>
<dbReference type="Pfam" id="PF13561">
    <property type="entry name" value="adh_short_C2"/>
    <property type="match status" value="1"/>
</dbReference>
<reference evidence="13 14" key="1">
    <citation type="submission" date="2018-10" db="EMBL/GenBank/DDBJ databases">
        <title>Genomic Encyclopedia of Archaeal and Bacterial Type Strains, Phase II (KMG-II): from individual species to whole genera.</title>
        <authorList>
            <person name="Goeker M."/>
        </authorList>
    </citation>
    <scope>NUCLEOTIDE SEQUENCE [LARGE SCALE GENOMIC DNA]</scope>
    <source>
        <strain evidence="13 14">VM1</strain>
    </source>
</reference>
<protein>
    <recommendedName>
        <fullName evidence="9">Enoyl-[acyl-carrier-protein] reductase [NADH]</fullName>
        <ecNumber evidence="9">1.3.1.9</ecNumber>
    </recommendedName>
</protein>
<evidence type="ECO:0000256" key="12">
    <source>
        <dbReference type="PIRSR" id="PIRSR000094-3"/>
    </source>
</evidence>
<dbReference type="PRINTS" id="PR00081">
    <property type="entry name" value="GDHRDH"/>
</dbReference>
<feature type="binding site" evidence="12">
    <location>
        <begin position="19"/>
        <end position="20"/>
    </location>
    <ligand>
        <name>NAD(+)</name>
        <dbReference type="ChEBI" id="CHEBI:57540"/>
    </ligand>
</feature>
<feature type="active site" description="Proton acceptor" evidence="10">
    <location>
        <position position="155"/>
    </location>
</feature>
<dbReference type="InterPro" id="IPR002347">
    <property type="entry name" value="SDR_fam"/>
</dbReference>
<dbReference type="SUPFAM" id="SSF51735">
    <property type="entry name" value="NAD(P)-binding Rossmann-fold domains"/>
    <property type="match status" value="1"/>
</dbReference>
<keyword evidence="4" id="KW-0276">Fatty acid metabolism</keyword>
<evidence type="ECO:0000313" key="14">
    <source>
        <dbReference type="Proteomes" id="UP000280842"/>
    </source>
</evidence>
<dbReference type="EC" id="1.3.1.9" evidence="9"/>